<dbReference type="GO" id="GO:0005739">
    <property type="term" value="C:mitochondrion"/>
    <property type="evidence" value="ECO:0007669"/>
    <property type="project" value="TreeGrafter"/>
</dbReference>
<comment type="caution">
    <text evidence="3">The sequence shown here is derived from an EMBL/GenBank/DDBJ whole genome shotgun (WGS) entry which is preliminary data.</text>
</comment>
<dbReference type="OrthoDB" id="2129069at2759"/>
<evidence type="ECO:0000256" key="2">
    <source>
        <dbReference type="ARBA" id="ARBA00023054"/>
    </source>
</evidence>
<keyword evidence="4" id="KW-1185">Reference proteome</keyword>
<proteinExistence type="inferred from homology"/>
<keyword evidence="2" id="KW-0175">Coiled coil</keyword>
<evidence type="ECO:0000313" key="4">
    <source>
        <dbReference type="Proteomes" id="UP000789524"/>
    </source>
</evidence>
<reference evidence="3" key="1">
    <citation type="submission" date="2021-09" db="EMBL/GenBank/DDBJ databases">
        <authorList>
            <person name="Martin H S."/>
        </authorList>
    </citation>
    <scope>NUCLEOTIDE SEQUENCE</scope>
</reference>
<dbReference type="PANTHER" id="PTHR12499">
    <property type="entry name" value="OPTIC ATROPHY 3 PROTEIN OPA3"/>
    <property type="match status" value="1"/>
</dbReference>
<dbReference type="EMBL" id="CAKASE010000058">
    <property type="protein sequence ID" value="CAG9567630.1"/>
    <property type="molecule type" value="Genomic_DNA"/>
</dbReference>
<evidence type="ECO:0000313" key="3">
    <source>
        <dbReference type="EMBL" id="CAG9567630.1"/>
    </source>
</evidence>
<dbReference type="Proteomes" id="UP000789524">
    <property type="component" value="Unassembled WGS sequence"/>
</dbReference>
<sequence length="159" mass="17979">MVVDQFPMFRLATLLARQLSSPVATRIKHYAVGHPKVGGSVCRYVAYSYHECEWMAKTWALKMAGISLPKNARAPPLREQTAVNLGGDLLGEIIIFVIGSLIVIFEVNRQADIKETKELDEKSEWLAIMLSLEEIQREVQLQQETIDRLHASLTAMQTR</sequence>
<dbReference type="PANTHER" id="PTHR12499:SF0">
    <property type="entry name" value="OPTIC ATROPHY 3 PROTEIN"/>
    <property type="match status" value="1"/>
</dbReference>
<accession>A0A8J2W4L2</accession>
<evidence type="ECO:0000256" key="1">
    <source>
        <dbReference type="ARBA" id="ARBA00007584"/>
    </source>
</evidence>
<protein>
    <submittedName>
        <fullName evidence="3">(African queen) hypothetical protein</fullName>
    </submittedName>
</protein>
<dbReference type="InterPro" id="IPR010754">
    <property type="entry name" value="OPA3-like"/>
</dbReference>
<organism evidence="3 4">
    <name type="scientific">Danaus chrysippus</name>
    <name type="common">African queen</name>
    <dbReference type="NCBI Taxonomy" id="151541"/>
    <lineage>
        <taxon>Eukaryota</taxon>
        <taxon>Metazoa</taxon>
        <taxon>Ecdysozoa</taxon>
        <taxon>Arthropoda</taxon>
        <taxon>Hexapoda</taxon>
        <taxon>Insecta</taxon>
        <taxon>Pterygota</taxon>
        <taxon>Neoptera</taxon>
        <taxon>Endopterygota</taxon>
        <taxon>Lepidoptera</taxon>
        <taxon>Glossata</taxon>
        <taxon>Ditrysia</taxon>
        <taxon>Papilionoidea</taxon>
        <taxon>Nymphalidae</taxon>
        <taxon>Danainae</taxon>
        <taxon>Danaini</taxon>
        <taxon>Danaina</taxon>
        <taxon>Danaus</taxon>
        <taxon>Anosia</taxon>
    </lineage>
</organism>
<comment type="similarity">
    <text evidence="1">Belongs to the OPA3 family.</text>
</comment>
<gene>
    <name evidence="3" type="ORF">DCHRY22_LOCUS7869</name>
</gene>
<name>A0A8J2W4L2_9NEOP</name>
<dbReference type="GO" id="GO:0019216">
    <property type="term" value="P:regulation of lipid metabolic process"/>
    <property type="evidence" value="ECO:0007669"/>
    <property type="project" value="TreeGrafter"/>
</dbReference>
<dbReference type="Pfam" id="PF07047">
    <property type="entry name" value="OPA3"/>
    <property type="match status" value="1"/>
</dbReference>
<dbReference type="AlphaFoldDB" id="A0A8J2W4L2"/>